<keyword evidence="2" id="KW-0808">Transferase</keyword>
<dbReference type="Pfam" id="PF13649">
    <property type="entry name" value="Methyltransf_25"/>
    <property type="match status" value="1"/>
</dbReference>
<gene>
    <name evidence="2" type="ORF">WB403_39615</name>
</gene>
<dbReference type="CDD" id="cd02440">
    <property type="entry name" value="AdoMet_MTases"/>
    <property type="match status" value="1"/>
</dbReference>
<dbReference type="SUPFAM" id="SSF53335">
    <property type="entry name" value="S-adenosyl-L-methionine-dependent methyltransferases"/>
    <property type="match status" value="1"/>
</dbReference>
<sequence length="260" mass="28221">MLNTSASTADHDTAGAPAGDIAERFTTGAWAFTPEVADVFPEHVRASVPFYDAIQDLVAEASDWLLPDDGLVVDLGASTGTTAHRIATRHPGRQLRVTLYDRERSMLDRAAETLAGVSTLRVDYVQADIRRDDLGHQDADLTLALFTLQFLPVPDRVQVLRHARQAAAPTGALIVAEKVRPPDSRWAEIAGDASHDWKAAHGIPDTAIRAKARALRGVLQPYPESTLVQAVTDAGWCCPEVLFRWHSWCVLGAFATPTGL</sequence>
<proteinExistence type="predicted"/>
<dbReference type="EMBL" id="JBBAYM010000035">
    <property type="protein sequence ID" value="MEI5615246.1"/>
    <property type="molecule type" value="Genomic_DNA"/>
</dbReference>
<name>A0ABU8GPX2_9ACTN</name>
<accession>A0ABU8GPX2</accession>
<reference evidence="2 3" key="1">
    <citation type="submission" date="2024-03" db="EMBL/GenBank/DDBJ databases">
        <title>First Report of Pectobacterium brasiliscabiei causing potato scab in china.</title>
        <authorList>
            <person name="Handique U."/>
        </authorList>
    </citation>
    <scope>NUCLEOTIDE SEQUENCE [LARGE SCALE GENOMIC DNA]</scope>
    <source>
        <strain evidence="2 3">ZRIMU1503</strain>
    </source>
</reference>
<evidence type="ECO:0000313" key="3">
    <source>
        <dbReference type="Proteomes" id="UP001365781"/>
    </source>
</evidence>
<feature type="domain" description="Methyltransferase" evidence="1">
    <location>
        <begin position="72"/>
        <end position="171"/>
    </location>
</feature>
<evidence type="ECO:0000259" key="1">
    <source>
        <dbReference type="Pfam" id="PF13649"/>
    </source>
</evidence>
<dbReference type="Gene3D" id="3.40.50.150">
    <property type="entry name" value="Vaccinia Virus protein VP39"/>
    <property type="match status" value="1"/>
</dbReference>
<dbReference type="GO" id="GO:0032259">
    <property type="term" value="P:methylation"/>
    <property type="evidence" value="ECO:0007669"/>
    <property type="project" value="UniProtKB-KW"/>
</dbReference>
<dbReference type="Proteomes" id="UP001365781">
    <property type="component" value="Unassembled WGS sequence"/>
</dbReference>
<organism evidence="2 3">
    <name type="scientific">Streptomyces brasiliscabiei</name>
    <dbReference type="NCBI Taxonomy" id="2736302"/>
    <lineage>
        <taxon>Bacteria</taxon>
        <taxon>Bacillati</taxon>
        <taxon>Actinomycetota</taxon>
        <taxon>Actinomycetes</taxon>
        <taxon>Kitasatosporales</taxon>
        <taxon>Streptomycetaceae</taxon>
        <taxon>Streptomyces</taxon>
    </lineage>
</organism>
<dbReference type="InterPro" id="IPR029063">
    <property type="entry name" value="SAM-dependent_MTases_sf"/>
</dbReference>
<keyword evidence="2" id="KW-0489">Methyltransferase</keyword>
<dbReference type="InterPro" id="IPR041698">
    <property type="entry name" value="Methyltransf_25"/>
</dbReference>
<protein>
    <submittedName>
        <fullName evidence="2">Methyltransferase domain-containing protein</fullName>
    </submittedName>
</protein>
<dbReference type="RefSeq" id="WP_336558609.1">
    <property type="nucleotide sequence ID" value="NZ_JBBAYL010000024.1"/>
</dbReference>
<keyword evidence="3" id="KW-1185">Reference proteome</keyword>
<dbReference type="GO" id="GO:0008168">
    <property type="term" value="F:methyltransferase activity"/>
    <property type="evidence" value="ECO:0007669"/>
    <property type="project" value="UniProtKB-KW"/>
</dbReference>
<evidence type="ECO:0000313" key="2">
    <source>
        <dbReference type="EMBL" id="MEI5615246.1"/>
    </source>
</evidence>
<comment type="caution">
    <text evidence="2">The sequence shown here is derived from an EMBL/GenBank/DDBJ whole genome shotgun (WGS) entry which is preliminary data.</text>
</comment>